<dbReference type="EMBL" id="BNAJ01000002">
    <property type="protein sequence ID" value="GHF35922.1"/>
    <property type="molecule type" value="Genomic_DNA"/>
</dbReference>
<sequence length="416" mass="45030">MTVALEVRGLSKRYVLGGAREARPDTLRDALRSAARHARPQPSEEFWALRDVAFDVQQGDRLGILGRNGAGKSTLLKVLSRIVEPSAGRVRMRGRLASLLEVGTGFHPELTGRENIYLNGALLGMRRHEIRARFDEIVAFSEVERFLDTPVKRYSSGMYVRLAFSVAAHLEPEILVVDEVLAVGDQDFQKKCLGKMQEVGREGRTVIFVSHNLAAVTQLCTTGLLLEGGRVADAGPVTQVVATYLSRSARAPASATLRDHPGRSGSGGARFTSARLLDASGQDTSALSVGDDLTVELSVDVTRADFGNPVQLSVLVRDSDGTPLANLTDVDAGFALPGGVAHHTVRVALRDLRFYPGTYSLGLWAGSDYGDQTYDLVPDALGFDVLDGGRLTSRRLTRQNGLVYLDAEWSRRDAGS</sequence>
<dbReference type="InterPro" id="IPR003593">
    <property type="entry name" value="AAA+_ATPase"/>
</dbReference>
<dbReference type="Gene3D" id="2.70.50.60">
    <property type="entry name" value="abc- transporter (atp binding component) like domain"/>
    <property type="match status" value="1"/>
</dbReference>
<dbReference type="InterPro" id="IPR015860">
    <property type="entry name" value="ABC_transpr_TagH-like"/>
</dbReference>
<dbReference type="InterPro" id="IPR050683">
    <property type="entry name" value="Bact_Polysacc_Export_ATP-bd"/>
</dbReference>
<dbReference type="Gene3D" id="3.40.50.300">
    <property type="entry name" value="P-loop containing nucleotide triphosphate hydrolases"/>
    <property type="match status" value="1"/>
</dbReference>
<dbReference type="PANTHER" id="PTHR46743">
    <property type="entry name" value="TEICHOIC ACIDS EXPORT ATP-BINDING PROTEIN TAGH"/>
    <property type="match status" value="1"/>
</dbReference>
<evidence type="ECO:0000256" key="1">
    <source>
        <dbReference type="ARBA" id="ARBA00005417"/>
    </source>
</evidence>
<organism evidence="7 8">
    <name type="scientific">Deinococcus metalli</name>
    <dbReference type="NCBI Taxonomy" id="1141878"/>
    <lineage>
        <taxon>Bacteria</taxon>
        <taxon>Thermotogati</taxon>
        <taxon>Deinococcota</taxon>
        <taxon>Deinococci</taxon>
        <taxon>Deinococcales</taxon>
        <taxon>Deinococcaceae</taxon>
        <taxon>Deinococcus</taxon>
    </lineage>
</organism>
<dbReference type="Proteomes" id="UP000539473">
    <property type="component" value="Unassembled WGS sequence"/>
</dbReference>
<protein>
    <submittedName>
        <fullName evidence="6">ABC transporter ATP-binding protein</fullName>
    </submittedName>
    <submittedName>
        <fullName evidence="7">Lipopolysaccharide transport system ATP-binding protein</fullName>
    </submittedName>
</protein>
<dbReference type="InterPro" id="IPR029439">
    <property type="entry name" value="Wzt_C"/>
</dbReference>
<dbReference type="SMART" id="SM00382">
    <property type="entry name" value="AAA"/>
    <property type="match status" value="1"/>
</dbReference>
<reference evidence="7 8" key="3">
    <citation type="submission" date="2020-08" db="EMBL/GenBank/DDBJ databases">
        <title>Genomic Encyclopedia of Type Strains, Phase IV (KMG-IV): sequencing the most valuable type-strain genomes for metagenomic binning, comparative biology and taxonomic classification.</title>
        <authorList>
            <person name="Goeker M."/>
        </authorList>
    </citation>
    <scope>NUCLEOTIDE SEQUENCE [LARGE SCALE GENOMIC DNA]</scope>
    <source>
        <strain evidence="7 8">DSM 27521</strain>
    </source>
</reference>
<dbReference type="SUPFAM" id="SSF52540">
    <property type="entry name" value="P-loop containing nucleoside triphosphate hydrolases"/>
    <property type="match status" value="1"/>
</dbReference>
<keyword evidence="2" id="KW-0813">Transport</keyword>
<keyword evidence="9" id="KW-1185">Reference proteome</keyword>
<evidence type="ECO:0000313" key="9">
    <source>
        <dbReference type="Proteomes" id="UP000619376"/>
    </source>
</evidence>
<dbReference type="Proteomes" id="UP000619376">
    <property type="component" value="Unassembled WGS sequence"/>
</dbReference>
<evidence type="ECO:0000313" key="8">
    <source>
        <dbReference type="Proteomes" id="UP000539473"/>
    </source>
</evidence>
<dbReference type="PANTHER" id="PTHR46743:SF2">
    <property type="entry name" value="TEICHOIC ACIDS EXPORT ATP-BINDING PROTEIN TAGH"/>
    <property type="match status" value="1"/>
</dbReference>
<evidence type="ECO:0000313" key="7">
    <source>
        <dbReference type="EMBL" id="MBB5375944.1"/>
    </source>
</evidence>
<dbReference type="GO" id="GO:0016020">
    <property type="term" value="C:membrane"/>
    <property type="evidence" value="ECO:0007669"/>
    <property type="project" value="InterPro"/>
</dbReference>
<dbReference type="Pfam" id="PF00005">
    <property type="entry name" value="ABC_tran"/>
    <property type="match status" value="1"/>
</dbReference>
<dbReference type="Pfam" id="PF14524">
    <property type="entry name" value="Wzt_C"/>
    <property type="match status" value="1"/>
</dbReference>
<dbReference type="InterPro" id="IPR003439">
    <property type="entry name" value="ABC_transporter-like_ATP-bd"/>
</dbReference>
<evidence type="ECO:0000256" key="3">
    <source>
        <dbReference type="ARBA" id="ARBA00022741"/>
    </source>
</evidence>
<evidence type="ECO:0000259" key="5">
    <source>
        <dbReference type="PROSITE" id="PS50893"/>
    </source>
</evidence>
<evidence type="ECO:0000313" key="6">
    <source>
        <dbReference type="EMBL" id="GHF35922.1"/>
    </source>
</evidence>
<comment type="similarity">
    <text evidence="1">Belongs to the ABC transporter superfamily.</text>
</comment>
<dbReference type="CDD" id="cd10147">
    <property type="entry name" value="Wzt_C-like"/>
    <property type="match status" value="1"/>
</dbReference>
<gene>
    <name evidence="6" type="primary">xapH</name>
    <name evidence="6" type="ORF">GCM10017781_10600</name>
    <name evidence="7" type="ORF">HNQ07_001401</name>
</gene>
<accession>A0A7W8KG54</accession>
<reference evidence="6" key="1">
    <citation type="journal article" date="2014" name="Int. J. Syst. Evol. Microbiol.">
        <title>Complete genome of a new Firmicutes species belonging to the dominant human colonic microbiota ('Ruminococcus bicirculans') reveals two chromosomes and a selective capacity to utilize plant glucans.</title>
        <authorList>
            <consortium name="NISC Comparative Sequencing Program"/>
            <person name="Wegmann U."/>
            <person name="Louis P."/>
            <person name="Goesmann A."/>
            <person name="Henrissat B."/>
            <person name="Duncan S.H."/>
            <person name="Flint H.J."/>
        </authorList>
    </citation>
    <scope>NUCLEOTIDE SEQUENCE</scope>
    <source>
        <strain evidence="6">CGMCC 1.18437</strain>
    </source>
</reference>
<name>A0A7W8KG54_9DEIO</name>
<dbReference type="CDD" id="cd03220">
    <property type="entry name" value="ABC_KpsT_Wzt"/>
    <property type="match status" value="1"/>
</dbReference>
<keyword evidence="3" id="KW-0547">Nucleotide-binding</keyword>
<dbReference type="AlphaFoldDB" id="A0A7W8KG54"/>
<dbReference type="InterPro" id="IPR027417">
    <property type="entry name" value="P-loop_NTPase"/>
</dbReference>
<proteinExistence type="inferred from homology"/>
<reference evidence="9" key="2">
    <citation type="journal article" date="2019" name="Int. J. Syst. Evol. Microbiol.">
        <title>The Global Catalogue of Microorganisms (GCM) 10K type strain sequencing project: providing services to taxonomists for standard genome sequencing and annotation.</title>
        <authorList>
            <consortium name="The Broad Institute Genomics Platform"/>
            <consortium name="The Broad Institute Genome Sequencing Center for Infectious Disease"/>
            <person name="Wu L."/>
            <person name="Ma J."/>
        </authorList>
    </citation>
    <scope>NUCLEOTIDE SEQUENCE [LARGE SCALE GENOMIC DNA]</scope>
    <source>
        <strain evidence="9">CGMCC 1.18437</strain>
    </source>
</reference>
<dbReference type="GO" id="GO:0005524">
    <property type="term" value="F:ATP binding"/>
    <property type="evidence" value="ECO:0007669"/>
    <property type="project" value="UniProtKB-KW"/>
</dbReference>
<evidence type="ECO:0000256" key="4">
    <source>
        <dbReference type="ARBA" id="ARBA00022840"/>
    </source>
</evidence>
<dbReference type="EMBL" id="JACHFK010000002">
    <property type="protein sequence ID" value="MBB5375944.1"/>
    <property type="molecule type" value="Genomic_DNA"/>
</dbReference>
<feature type="domain" description="ABC transporter" evidence="5">
    <location>
        <begin position="31"/>
        <end position="253"/>
    </location>
</feature>
<dbReference type="GO" id="GO:0140359">
    <property type="term" value="F:ABC-type transporter activity"/>
    <property type="evidence" value="ECO:0007669"/>
    <property type="project" value="InterPro"/>
</dbReference>
<dbReference type="PROSITE" id="PS50893">
    <property type="entry name" value="ABC_TRANSPORTER_2"/>
    <property type="match status" value="1"/>
</dbReference>
<evidence type="ECO:0000256" key="2">
    <source>
        <dbReference type="ARBA" id="ARBA00022448"/>
    </source>
</evidence>
<keyword evidence="4 7" id="KW-0067">ATP-binding</keyword>
<reference evidence="6" key="4">
    <citation type="submission" date="2024-05" db="EMBL/GenBank/DDBJ databases">
        <authorList>
            <person name="Sun Q."/>
            <person name="Zhou Y."/>
        </authorList>
    </citation>
    <scope>NUCLEOTIDE SEQUENCE</scope>
    <source>
        <strain evidence="6">CGMCC 1.18437</strain>
    </source>
</reference>
<dbReference type="RefSeq" id="WP_184110189.1">
    <property type="nucleotide sequence ID" value="NZ_BNAJ01000002.1"/>
</dbReference>
<comment type="caution">
    <text evidence="7">The sequence shown here is derived from an EMBL/GenBank/DDBJ whole genome shotgun (WGS) entry which is preliminary data.</text>
</comment>
<dbReference type="GO" id="GO:0016887">
    <property type="term" value="F:ATP hydrolysis activity"/>
    <property type="evidence" value="ECO:0007669"/>
    <property type="project" value="InterPro"/>
</dbReference>